<evidence type="ECO:0000256" key="2">
    <source>
        <dbReference type="SAM" id="Phobius"/>
    </source>
</evidence>
<feature type="transmembrane region" description="Helical" evidence="2">
    <location>
        <begin position="9"/>
        <end position="32"/>
    </location>
</feature>
<evidence type="ECO:0000313" key="6">
    <source>
        <dbReference type="Proteomes" id="UP000315353"/>
    </source>
</evidence>
<dbReference type="OrthoDB" id="4422435at2"/>
<evidence type="ECO:0000313" key="4">
    <source>
        <dbReference type="EMBL" id="GEB98486.1"/>
    </source>
</evidence>
<dbReference type="GeneID" id="82880197"/>
<keyword evidence="2" id="KW-1133">Transmembrane helix</keyword>
<dbReference type="Proteomes" id="UP000315353">
    <property type="component" value="Unassembled WGS sequence"/>
</dbReference>
<name>A0A1L7CLG9_CORFL</name>
<feature type="region of interest" description="Disordered" evidence="1">
    <location>
        <begin position="156"/>
        <end position="177"/>
    </location>
</feature>
<evidence type="ECO:0000256" key="1">
    <source>
        <dbReference type="SAM" id="MobiDB-lite"/>
    </source>
</evidence>
<dbReference type="Proteomes" id="UP000185479">
    <property type="component" value="Chromosome"/>
</dbReference>
<sequence length="302" mass="32182">MTTQFNRTAIYISLGLSIALVFGVIFGAKFVFENTAKAPVAISPIKSDFADSPQCSGAVDALPSDFMGHPRAEVAEPVPAGVAAWASTSTDEVTLRCGVDLPLQYTSYSQPQDIDGSRWLEVSDMTPGSTLTTWYNTDHFPTLAVTTFDDARPSGLDSALDKLDSRSPSPAPAPLSQLAAGPDAMCGELEDNLPDSVADGYQRRTDINEKNTFVWSAPGREEIVVRCGIASPENYRAGVQLQQVNDVPWFEDTTLGEGTTAGTWFALGRADDLALHAPQDVAGSALVRLSDVLSAHTPAQEA</sequence>
<organism evidence="3 5">
    <name type="scientific">Corynebacterium flavescens</name>
    <dbReference type="NCBI Taxonomy" id="28028"/>
    <lineage>
        <taxon>Bacteria</taxon>
        <taxon>Bacillati</taxon>
        <taxon>Actinomycetota</taxon>
        <taxon>Actinomycetes</taxon>
        <taxon>Mycobacteriales</taxon>
        <taxon>Corynebacteriaceae</taxon>
        <taxon>Corynebacterium</taxon>
    </lineage>
</organism>
<dbReference type="KEGG" id="cfc:CFLV_05635"/>
<protein>
    <submittedName>
        <fullName evidence="3">Uncharacterized protein</fullName>
    </submittedName>
</protein>
<evidence type="ECO:0000313" key="5">
    <source>
        <dbReference type="Proteomes" id="UP000185479"/>
    </source>
</evidence>
<keyword evidence="2" id="KW-0812">Transmembrane</keyword>
<proteinExistence type="predicted"/>
<reference evidence="4 6" key="2">
    <citation type="submission" date="2019-06" db="EMBL/GenBank/DDBJ databases">
        <title>Whole genome shotgun sequence of Corynebacterium flavescens NBRC 14136.</title>
        <authorList>
            <person name="Hosoyama A."/>
            <person name="Uohara A."/>
            <person name="Ohji S."/>
            <person name="Ichikawa N."/>
        </authorList>
    </citation>
    <scope>NUCLEOTIDE SEQUENCE [LARGE SCALE GENOMIC DNA]</scope>
    <source>
        <strain evidence="4 6">NBRC 14136</strain>
    </source>
</reference>
<reference evidence="3 5" key="1">
    <citation type="submission" date="2014-08" db="EMBL/GenBank/DDBJ databases">
        <title>Complete genome sequence of Corynebacterium flavescens OJ8(T)(=DSM 20296(T)), isolated from cheese.</title>
        <authorList>
            <person name="Ruckert C."/>
            <person name="Albersmeier A."/>
            <person name="Winkler A."/>
            <person name="Kalinowski J."/>
        </authorList>
    </citation>
    <scope>NUCLEOTIDE SEQUENCE [LARGE SCALE GENOMIC DNA]</scope>
    <source>
        <strain evidence="3 5">OJ8</strain>
    </source>
</reference>
<dbReference type="EMBL" id="BJNB01000036">
    <property type="protein sequence ID" value="GEB98486.1"/>
    <property type="molecule type" value="Genomic_DNA"/>
</dbReference>
<dbReference type="Pfam" id="PF12028">
    <property type="entry name" value="DUF3515"/>
    <property type="match status" value="2"/>
</dbReference>
<dbReference type="AlphaFoldDB" id="A0A1L7CLG9"/>
<keyword evidence="2" id="KW-0472">Membrane</keyword>
<dbReference type="EMBL" id="CP009246">
    <property type="protein sequence ID" value="APT86717.1"/>
    <property type="molecule type" value="Genomic_DNA"/>
</dbReference>
<gene>
    <name evidence="4" type="ORF">CFL01nite_19810</name>
    <name evidence="3" type="ORF">CFLV_05635</name>
</gene>
<dbReference type="STRING" id="28028.CFLV_05635"/>
<dbReference type="RefSeq" id="WP_075729713.1">
    <property type="nucleotide sequence ID" value="NZ_BJNB01000036.1"/>
</dbReference>
<accession>A0A1L7CLG9</accession>
<evidence type="ECO:0000313" key="3">
    <source>
        <dbReference type="EMBL" id="APT86717.1"/>
    </source>
</evidence>
<keyword evidence="5" id="KW-1185">Reference proteome</keyword>
<dbReference type="InterPro" id="IPR021903">
    <property type="entry name" value="DUF3515"/>
</dbReference>